<dbReference type="EMBL" id="JASGBQ010000005">
    <property type="protein sequence ID" value="MDI9241880.1"/>
    <property type="molecule type" value="Genomic_DNA"/>
</dbReference>
<dbReference type="GO" id="GO:0016301">
    <property type="term" value="F:kinase activity"/>
    <property type="evidence" value="ECO:0007669"/>
    <property type="project" value="UniProtKB-KW"/>
</dbReference>
<comment type="cofactor">
    <cofactor evidence="2 17 20">
        <name>Mg(2+)</name>
        <dbReference type="ChEBI" id="CHEBI:18420"/>
    </cofactor>
</comment>
<feature type="binding site" evidence="19">
    <location>
        <position position="463"/>
    </location>
    <ligand>
        <name>phosphoenolpyruvate</name>
        <dbReference type="ChEBI" id="CHEBI:58702"/>
    </ligand>
</feature>
<evidence type="ECO:0000256" key="13">
    <source>
        <dbReference type="ARBA" id="ARBA00022723"/>
    </source>
</evidence>
<dbReference type="GO" id="GO:0005737">
    <property type="term" value="C:cytoplasm"/>
    <property type="evidence" value="ECO:0007669"/>
    <property type="project" value="UniProtKB-SubCell"/>
</dbReference>
<keyword evidence="14 17" id="KW-0418">Kinase</keyword>
<dbReference type="InterPro" id="IPR036618">
    <property type="entry name" value="PtsI_HPr-bd_sf"/>
</dbReference>
<evidence type="ECO:0000256" key="3">
    <source>
        <dbReference type="ARBA" id="ARBA00002728"/>
    </source>
</evidence>
<dbReference type="InterPro" id="IPR000121">
    <property type="entry name" value="PEP_util_C"/>
</dbReference>
<keyword evidence="13 17" id="KW-0479">Metal-binding</keyword>
<dbReference type="InterPro" id="IPR050499">
    <property type="entry name" value="PEP-utilizing_PTS_enzyme"/>
</dbReference>
<dbReference type="PRINTS" id="PR01736">
    <property type="entry name" value="PHPHTRNFRASE"/>
</dbReference>
<dbReference type="RefSeq" id="WP_283230382.1">
    <property type="nucleotide sequence ID" value="NZ_JASGBQ010000005.1"/>
</dbReference>
<organism evidence="25 26">
    <name type="scientific">Fusibacillus kribbianus</name>
    <dbReference type="NCBI Taxonomy" id="3044208"/>
    <lineage>
        <taxon>Bacteria</taxon>
        <taxon>Bacillati</taxon>
        <taxon>Bacillota</taxon>
        <taxon>Clostridia</taxon>
        <taxon>Lachnospirales</taxon>
        <taxon>Lachnospiraceae</taxon>
        <taxon>Fusibacillus</taxon>
    </lineage>
</organism>
<dbReference type="Gene3D" id="3.50.30.10">
    <property type="entry name" value="Phosphohistidine domain"/>
    <property type="match status" value="1"/>
</dbReference>
<evidence type="ECO:0000259" key="22">
    <source>
        <dbReference type="Pfam" id="PF00391"/>
    </source>
</evidence>
<evidence type="ECO:0000259" key="24">
    <source>
        <dbReference type="Pfam" id="PF05524"/>
    </source>
</evidence>
<protein>
    <recommendedName>
        <fullName evidence="7 17">Phosphoenolpyruvate-protein phosphotransferase</fullName>
        <ecNumber evidence="6 17">2.7.3.9</ecNumber>
    </recommendedName>
    <alternativeName>
        <fullName evidence="16 17">Phosphotransferase system, enzyme I</fullName>
    </alternativeName>
</protein>
<feature type="domain" description="Phosphotransferase system enzyme I N-terminal" evidence="24">
    <location>
        <begin position="6"/>
        <end position="126"/>
    </location>
</feature>
<keyword evidence="9 17" id="KW-0963">Cytoplasm</keyword>
<evidence type="ECO:0000256" key="2">
    <source>
        <dbReference type="ARBA" id="ARBA00001946"/>
    </source>
</evidence>
<comment type="similarity">
    <text evidence="5 17">Belongs to the PEP-utilizing enzyme family.</text>
</comment>
<sequence length="545" mass="60044">MIRVSGKCVGKGIAIGRLYLYEKENAVLNKRLVEDEKSELDRFEEARKEAARELSELYEKARKEIGGEEALIFEIHSMMLQDESFLDSIRDAIFQGHVNAEYAVHQAGESFAEAFASMEDEYMKARSADVLDIASRLVRILTGFGGGSLDSAEPVILLAEDLSPSETVQMDKNKLLAIVTRKGSANSHTAILARSMNIPALVQTEVELKPEYHGKRAVVDAGEGTLLIEPAEELLEAAVKKKMEADRYRSGLEELKGKENITSDGRSVDIFANIGSASDARLALREDAGGIGLFRSEFLYLGRGEPPSEEEQYEIYKEVFSCMAGKKVVIRTLDIGADKQVDYLGLKTEENPAMGFRAIRLCLSDPELLRTQLRAIYRAAVYGNAAVMFPMIISEVEIRQVKKLAGEVRESLLREGRAVGEVEIGIMIETPAAALISDILAGEVDFFSIGTNDLTQYTLAIDRQNEALEPFYDPHHEAVLRLIRMTVENAHRAGIWAGICGELAADTSLTEAFLDMEVDELSVSVSSVLEVRRAVRAIGQKGEAG</sequence>
<dbReference type="EC" id="2.7.3.9" evidence="6 17"/>
<dbReference type="SUPFAM" id="SSF51621">
    <property type="entry name" value="Phosphoenolpyruvate/pyruvate domain"/>
    <property type="match status" value="1"/>
</dbReference>
<feature type="binding site" evidence="20">
    <location>
        <position position="429"/>
    </location>
    <ligand>
        <name>Mg(2+)</name>
        <dbReference type="ChEBI" id="CHEBI:18420"/>
    </ligand>
</feature>
<comment type="function">
    <text evidence="3 17">General (non sugar-specific) component of the phosphoenolpyruvate-dependent sugar phosphotransferase system (sugar PTS). This major carbohydrate active-transport system catalyzes the phosphorylation of incoming sugar substrates concomitantly with their translocation across the cell membrane. Enzyme I transfers the phosphoryl group from phosphoenolpyruvate (PEP) to the phosphoryl carrier protein (HPr).</text>
</comment>
<evidence type="ECO:0000256" key="5">
    <source>
        <dbReference type="ARBA" id="ARBA00007837"/>
    </source>
</evidence>
<dbReference type="PANTHER" id="PTHR46244">
    <property type="entry name" value="PHOSPHOENOLPYRUVATE-PROTEIN PHOSPHOTRANSFERASE"/>
    <property type="match status" value="1"/>
</dbReference>
<keyword evidence="12 17" id="KW-0598">Phosphotransferase system</keyword>
<dbReference type="Proteomes" id="UP001300383">
    <property type="component" value="Unassembled WGS sequence"/>
</dbReference>
<dbReference type="InterPro" id="IPR036637">
    <property type="entry name" value="Phosphohistidine_dom_sf"/>
</dbReference>
<dbReference type="GO" id="GO:0009401">
    <property type="term" value="P:phosphoenolpyruvate-dependent sugar phosphotransferase system"/>
    <property type="evidence" value="ECO:0007669"/>
    <property type="project" value="UniProtKB-KW"/>
</dbReference>
<dbReference type="Pfam" id="PF02896">
    <property type="entry name" value="PEP-utilizers_C"/>
    <property type="match status" value="1"/>
</dbReference>
<dbReference type="Gene3D" id="1.10.274.10">
    <property type="entry name" value="PtsI, HPr-binding domain"/>
    <property type="match status" value="1"/>
</dbReference>
<evidence type="ECO:0000256" key="7">
    <source>
        <dbReference type="ARBA" id="ARBA00016544"/>
    </source>
</evidence>
<reference evidence="25 26" key="1">
    <citation type="submission" date="2023-05" db="EMBL/GenBank/DDBJ databases">
        <title>[ruminococcus] sp. nov., isolated from a pig farm feces dump.</title>
        <authorList>
            <person name="Chang Y.-H."/>
        </authorList>
    </citation>
    <scope>NUCLEOTIDE SEQUENCE [LARGE SCALE GENOMIC DNA]</scope>
    <source>
        <strain evidence="25 26">YH-rum2234</strain>
    </source>
</reference>
<dbReference type="SUPFAM" id="SSF52009">
    <property type="entry name" value="Phosphohistidine domain"/>
    <property type="match status" value="1"/>
</dbReference>
<keyword evidence="26" id="KW-1185">Reference proteome</keyword>
<name>A0AAP4B989_9FIRM</name>
<dbReference type="InterPro" id="IPR040442">
    <property type="entry name" value="Pyrv_kinase-like_dom_sf"/>
</dbReference>
<dbReference type="InterPro" id="IPR024692">
    <property type="entry name" value="PTS_EI"/>
</dbReference>
<feature type="coiled-coil region" evidence="21">
    <location>
        <begin position="33"/>
        <end position="71"/>
    </location>
</feature>
<dbReference type="Pfam" id="PF05524">
    <property type="entry name" value="PEP-utilisers_N"/>
    <property type="match status" value="1"/>
</dbReference>
<dbReference type="SUPFAM" id="SSF47831">
    <property type="entry name" value="Enzyme I of the PEP:sugar phosphotransferase system HPr-binding (sub)domain"/>
    <property type="match status" value="1"/>
</dbReference>
<dbReference type="InterPro" id="IPR006318">
    <property type="entry name" value="PTS_EI-like"/>
</dbReference>
<evidence type="ECO:0000256" key="15">
    <source>
        <dbReference type="ARBA" id="ARBA00022842"/>
    </source>
</evidence>
<evidence type="ECO:0000256" key="16">
    <source>
        <dbReference type="ARBA" id="ARBA00033235"/>
    </source>
</evidence>
<evidence type="ECO:0000313" key="25">
    <source>
        <dbReference type="EMBL" id="MDI9241880.1"/>
    </source>
</evidence>
<gene>
    <name evidence="25" type="primary">ptsP</name>
    <name evidence="25" type="ORF">QJ036_05225</name>
</gene>
<keyword evidence="11 17" id="KW-0808">Transferase</keyword>
<dbReference type="NCBIfam" id="TIGR01417">
    <property type="entry name" value="PTS_I_fam"/>
    <property type="match status" value="1"/>
</dbReference>
<dbReference type="InterPro" id="IPR008731">
    <property type="entry name" value="PTS_EIN"/>
</dbReference>
<feature type="binding site" evidence="20">
    <location>
        <position position="453"/>
    </location>
    <ligand>
        <name>Mg(2+)</name>
        <dbReference type="ChEBI" id="CHEBI:18420"/>
    </ligand>
</feature>
<evidence type="ECO:0000256" key="19">
    <source>
        <dbReference type="PIRSR" id="PIRSR000732-2"/>
    </source>
</evidence>
<evidence type="ECO:0000256" key="12">
    <source>
        <dbReference type="ARBA" id="ARBA00022683"/>
    </source>
</evidence>
<evidence type="ECO:0000313" key="26">
    <source>
        <dbReference type="Proteomes" id="UP001300383"/>
    </source>
</evidence>
<dbReference type="Pfam" id="PF00391">
    <property type="entry name" value="PEP-utilizers"/>
    <property type="match status" value="1"/>
</dbReference>
<dbReference type="GO" id="GO:0008965">
    <property type="term" value="F:phosphoenolpyruvate-protein phosphotransferase activity"/>
    <property type="evidence" value="ECO:0007669"/>
    <property type="project" value="UniProtKB-EC"/>
</dbReference>
<evidence type="ECO:0000256" key="20">
    <source>
        <dbReference type="PIRSR" id="PIRSR000732-3"/>
    </source>
</evidence>
<feature type="active site" description="Proton donor" evidence="18">
    <location>
        <position position="500"/>
    </location>
</feature>
<dbReference type="InterPro" id="IPR015813">
    <property type="entry name" value="Pyrv/PenolPyrv_kinase-like_dom"/>
</dbReference>
<evidence type="ECO:0000256" key="18">
    <source>
        <dbReference type="PIRSR" id="PIRSR000732-1"/>
    </source>
</evidence>
<evidence type="ECO:0000256" key="1">
    <source>
        <dbReference type="ARBA" id="ARBA00000683"/>
    </source>
</evidence>
<feature type="domain" description="PEP-utilising enzyme C-terminal" evidence="23">
    <location>
        <begin position="252"/>
        <end position="538"/>
    </location>
</feature>
<comment type="caution">
    <text evidence="25">The sequence shown here is derived from an EMBL/GenBank/DDBJ whole genome shotgun (WGS) entry which is preliminary data.</text>
</comment>
<evidence type="ECO:0000259" key="23">
    <source>
        <dbReference type="Pfam" id="PF02896"/>
    </source>
</evidence>
<keyword evidence="8 17" id="KW-0813">Transport</keyword>
<dbReference type="InterPro" id="IPR008279">
    <property type="entry name" value="PEP-util_enz_mobile_dom"/>
</dbReference>
<evidence type="ECO:0000256" key="4">
    <source>
        <dbReference type="ARBA" id="ARBA00004496"/>
    </source>
</evidence>
<comment type="subcellular location">
    <subcellularLocation>
        <location evidence="4 17">Cytoplasm</location>
    </subcellularLocation>
</comment>
<evidence type="ECO:0000256" key="21">
    <source>
        <dbReference type="SAM" id="Coils"/>
    </source>
</evidence>
<dbReference type="Gene3D" id="3.20.20.60">
    <property type="entry name" value="Phosphoenolpyruvate-binding domains"/>
    <property type="match status" value="1"/>
</dbReference>
<feature type="binding site" evidence="19">
    <location>
        <begin position="452"/>
        <end position="453"/>
    </location>
    <ligand>
        <name>phosphoenolpyruvate</name>
        <dbReference type="ChEBI" id="CHEBI:58702"/>
    </ligand>
</feature>
<dbReference type="InterPro" id="IPR023151">
    <property type="entry name" value="PEP_util_CS"/>
</dbReference>
<dbReference type="PIRSF" id="PIRSF000732">
    <property type="entry name" value="PTS_enzyme_I"/>
    <property type="match status" value="1"/>
</dbReference>
<feature type="active site" description="Tele-phosphohistidine intermediate" evidence="18">
    <location>
        <position position="188"/>
    </location>
</feature>
<evidence type="ECO:0000256" key="17">
    <source>
        <dbReference type="PIRNR" id="PIRNR000732"/>
    </source>
</evidence>
<keyword evidence="10 17" id="KW-0762">Sugar transport</keyword>
<evidence type="ECO:0000256" key="11">
    <source>
        <dbReference type="ARBA" id="ARBA00022679"/>
    </source>
</evidence>
<dbReference type="PROSITE" id="PS00742">
    <property type="entry name" value="PEP_ENZYMES_2"/>
    <property type="match status" value="1"/>
</dbReference>
<evidence type="ECO:0000256" key="8">
    <source>
        <dbReference type="ARBA" id="ARBA00022448"/>
    </source>
</evidence>
<dbReference type="AlphaFoldDB" id="A0AAP4B989"/>
<evidence type="ECO:0000256" key="6">
    <source>
        <dbReference type="ARBA" id="ARBA00012232"/>
    </source>
</evidence>
<accession>A0AAP4B989</accession>
<feature type="binding site" evidence="19">
    <location>
        <position position="331"/>
    </location>
    <ligand>
        <name>phosphoenolpyruvate</name>
        <dbReference type="ChEBI" id="CHEBI:58702"/>
    </ligand>
</feature>
<evidence type="ECO:0000256" key="10">
    <source>
        <dbReference type="ARBA" id="ARBA00022597"/>
    </source>
</evidence>
<evidence type="ECO:0000256" key="9">
    <source>
        <dbReference type="ARBA" id="ARBA00022490"/>
    </source>
</evidence>
<feature type="domain" description="PEP-utilising enzyme mobile" evidence="22">
    <location>
        <begin position="153"/>
        <end position="224"/>
    </location>
</feature>
<proteinExistence type="inferred from homology"/>
<dbReference type="GO" id="GO:0046872">
    <property type="term" value="F:metal ion binding"/>
    <property type="evidence" value="ECO:0007669"/>
    <property type="project" value="UniProtKB-KW"/>
</dbReference>
<keyword evidence="15 17" id="KW-0460">Magnesium</keyword>
<keyword evidence="21" id="KW-0175">Coiled coil</keyword>
<evidence type="ECO:0000256" key="14">
    <source>
        <dbReference type="ARBA" id="ARBA00022777"/>
    </source>
</evidence>
<comment type="catalytic activity">
    <reaction evidence="1 17">
        <text>L-histidyl-[protein] + phosphoenolpyruvate = N(pros)-phospho-L-histidyl-[protein] + pyruvate</text>
        <dbReference type="Rhea" id="RHEA:23880"/>
        <dbReference type="Rhea" id="RHEA-COMP:9745"/>
        <dbReference type="Rhea" id="RHEA-COMP:9746"/>
        <dbReference type="ChEBI" id="CHEBI:15361"/>
        <dbReference type="ChEBI" id="CHEBI:29979"/>
        <dbReference type="ChEBI" id="CHEBI:58702"/>
        <dbReference type="ChEBI" id="CHEBI:64837"/>
        <dbReference type="EC" id="2.7.3.9"/>
    </reaction>
</comment>
<dbReference type="PANTHER" id="PTHR46244:SF3">
    <property type="entry name" value="PHOSPHOENOLPYRUVATE-PROTEIN PHOSPHOTRANSFERASE"/>
    <property type="match status" value="1"/>
</dbReference>
<feature type="binding site" evidence="19">
    <location>
        <position position="295"/>
    </location>
    <ligand>
        <name>phosphoenolpyruvate</name>
        <dbReference type="ChEBI" id="CHEBI:58702"/>
    </ligand>
</feature>